<name>A0A845BGT9_9PROT</name>
<dbReference type="AlphaFoldDB" id="A0A845BGT9"/>
<keyword evidence="2" id="KW-1185">Reference proteome</keyword>
<dbReference type="Proteomes" id="UP000460715">
    <property type="component" value="Unassembled WGS sequence"/>
</dbReference>
<sequence>MVTDWLTDTPPVKCALLQERVTDLHAALTESVNAAQGQIDDLDRDDAAGQRQAQRPLIALQAAQDALAAARLQLA</sequence>
<proteinExistence type="predicted"/>
<gene>
    <name evidence="1" type="ORF">E0493_22525</name>
</gene>
<dbReference type="RefSeq" id="WP_160939527.1">
    <property type="nucleotide sequence ID" value="NZ_SNVJ01000046.1"/>
</dbReference>
<evidence type="ECO:0000313" key="1">
    <source>
        <dbReference type="EMBL" id="MXP66118.1"/>
    </source>
</evidence>
<evidence type="ECO:0000313" key="2">
    <source>
        <dbReference type="Proteomes" id="UP000460715"/>
    </source>
</evidence>
<dbReference type="EMBL" id="SNVJ01000046">
    <property type="protein sequence ID" value="MXP66118.1"/>
    <property type="molecule type" value="Genomic_DNA"/>
</dbReference>
<accession>A0A845BGT9</accession>
<comment type="caution">
    <text evidence="1">The sequence shown here is derived from an EMBL/GenBank/DDBJ whole genome shotgun (WGS) entry which is preliminary data.</text>
</comment>
<reference evidence="1 2" key="1">
    <citation type="submission" date="2019-03" db="EMBL/GenBank/DDBJ databases">
        <title>Roseomonas sp. a novel Roseomonas species isolated from Sea whip Gorgonian.</title>
        <authorList>
            <person name="Li F."/>
            <person name="Pan X."/>
            <person name="Huang S."/>
            <person name="Li Z."/>
            <person name="Meng B."/>
        </authorList>
    </citation>
    <scope>NUCLEOTIDE SEQUENCE [LARGE SCALE GENOMIC DNA]</scope>
    <source>
        <strain evidence="1 2">M0104</strain>
    </source>
</reference>
<protein>
    <submittedName>
        <fullName evidence="1">Uncharacterized protein</fullName>
    </submittedName>
</protein>
<organism evidence="1 2">
    <name type="scientific">Teichococcus coralli</name>
    <dbReference type="NCBI Taxonomy" id="2545983"/>
    <lineage>
        <taxon>Bacteria</taxon>
        <taxon>Pseudomonadati</taxon>
        <taxon>Pseudomonadota</taxon>
        <taxon>Alphaproteobacteria</taxon>
        <taxon>Acetobacterales</taxon>
        <taxon>Roseomonadaceae</taxon>
        <taxon>Roseomonas</taxon>
    </lineage>
</organism>